<dbReference type="EMBL" id="JACOOT010000008">
    <property type="protein sequence ID" value="MBC5650157.1"/>
    <property type="molecule type" value="Genomic_DNA"/>
</dbReference>
<evidence type="ECO:0000313" key="4">
    <source>
        <dbReference type="EMBL" id="MBC5650157.1"/>
    </source>
</evidence>
<dbReference type="RefSeq" id="WP_186900901.1">
    <property type="nucleotide sequence ID" value="NZ_JACOOT010000008.1"/>
</dbReference>
<evidence type="ECO:0000313" key="5">
    <source>
        <dbReference type="Proteomes" id="UP000652847"/>
    </source>
</evidence>
<organism evidence="4 5">
    <name type="scientific">Blautia segnis</name>
    <dbReference type="NCBI Taxonomy" id="2763030"/>
    <lineage>
        <taxon>Bacteria</taxon>
        <taxon>Bacillati</taxon>
        <taxon>Bacillota</taxon>
        <taxon>Clostridia</taxon>
        <taxon>Lachnospirales</taxon>
        <taxon>Lachnospiraceae</taxon>
        <taxon>Blautia</taxon>
    </lineage>
</organism>
<feature type="signal peptide" evidence="1">
    <location>
        <begin position="1"/>
        <end position="22"/>
    </location>
</feature>
<proteinExistence type="predicted"/>
<evidence type="ECO:0000259" key="3">
    <source>
        <dbReference type="Pfam" id="PF21027"/>
    </source>
</evidence>
<accession>A0A8I0ACG3</accession>
<dbReference type="InterPro" id="IPR011483">
    <property type="entry name" value="Sde182_NH-like"/>
</dbReference>
<feature type="domain" description="Cellulose-binding Sde182 C-terminal" evidence="3">
    <location>
        <begin position="452"/>
        <end position="535"/>
    </location>
</feature>
<dbReference type="InterPro" id="IPR048527">
    <property type="entry name" value="Sde182_C"/>
</dbReference>
<feature type="domain" description="Cellulose-binding Sde182 nucleoside hydrolase-like" evidence="2">
    <location>
        <begin position="58"/>
        <end position="371"/>
    </location>
</feature>
<dbReference type="GO" id="GO:0016799">
    <property type="term" value="F:hydrolase activity, hydrolyzing N-glycosyl compounds"/>
    <property type="evidence" value="ECO:0007669"/>
    <property type="project" value="InterPro"/>
</dbReference>
<comment type="caution">
    <text evidence="4">The sequence shown here is derived from an EMBL/GenBank/DDBJ whole genome shotgun (WGS) entry which is preliminary data.</text>
</comment>
<dbReference type="Gene3D" id="3.90.245.10">
    <property type="entry name" value="Ribonucleoside hydrolase-like"/>
    <property type="match status" value="1"/>
</dbReference>
<dbReference type="AlphaFoldDB" id="A0A8I0ACG3"/>
<feature type="chain" id="PRO_5034850570" evidence="1">
    <location>
        <begin position="23"/>
        <end position="536"/>
    </location>
</feature>
<keyword evidence="5" id="KW-1185">Reference proteome</keyword>
<dbReference type="Gene3D" id="2.60.40.10">
    <property type="entry name" value="Immunoglobulins"/>
    <property type="match status" value="1"/>
</dbReference>
<dbReference type="InterPro" id="IPR036452">
    <property type="entry name" value="Ribo_hydro-like"/>
</dbReference>
<dbReference type="Pfam" id="PF07632">
    <property type="entry name" value="Sde182_NH-like"/>
    <property type="match status" value="1"/>
</dbReference>
<evidence type="ECO:0000259" key="2">
    <source>
        <dbReference type="Pfam" id="PF07632"/>
    </source>
</evidence>
<gene>
    <name evidence="4" type="ORF">H8S54_03210</name>
</gene>
<protein>
    <submittedName>
        <fullName evidence="4">DUF1593 domain-containing protein</fullName>
    </submittedName>
</protein>
<evidence type="ECO:0000256" key="1">
    <source>
        <dbReference type="SAM" id="SignalP"/>
    </source>
</evidence>
<sequence length="536" mass="59701">MKKKIIALFLTGVMLVGTSVQAQAGRIVKPIDEQLAERKVITTPQERKIRLGEDEKPRVIITSDLEVDDMNSFIHQSLFFNEIDLAGIVVSGSFCHFTGDGEHTQGEVMDHIQNREEGALDMTEFRAQPLDWLSNLWNNEYAEAYEYLSQNAEGYPTPEYLTSITKIGNVQFEGDVREDTEGSDLIKEAILDNDERSLYILSWGGFNTVARALLSIYDEYSETDQWDEIYQKVCDKVLISGNGQDFTFTDYIADKYPDLVMASGNCGYAGYSTAINGQADALYTFQADWLKENIKFDHGSLMGVYKLVNDGQHLENEEDKYQFGETNIVYEKEYNDYDFIAEGDSSGIIGLYSCGLRGFENGAFGSYGGRYSYYTASGEDAGYLSTLSGGVVPGQYVNPETNNIEKYNPYLLDFQLEWAARADWCVNTYENCNHAPVVEMDEKDFTAAPGETVSFAAAVSDPDGDDCTATWSTEPTGCVYSGKDETIYNWTADSAEGSFTIPEDAASGDCFCLTLRVQDNADAVMTRYAQVMVTVA</sequence>
<keyword evidence="1" id="KW-0732">Signal</keyword>
<dbReference type="Proteomes" id="UP000652847">
    <property type="component" value="Unassembled WGS sequence"/>
</dbReference>
<name>A0A8I0ACG3_9FIRM</name>
<dbReference type="InterPro" id="IPR013783">
    <property type="entry name" value="Ig-like_fold"/>
</dbReference>
<dbReference type="Pfam" id="PF21027">
    <property type="entry name" value="Sde0182_C"/>
    <property type="match status" value="1"/>
</dbReference>
<reference evidence="4 5" key="1">
    <citation type="submission" date="2020-08" db="EMBL/GenBank/DDBJ databases">
        <title>Genome public.</title>
        <authorList>
            <person name="Liu C."/>
            <person name="Sun Q."/>
        </authorList>
    </citation>
    <scope>NUCLEOTIDE SEQUENCE [LARGE SCALE GENOMIC DNA]</scope>
    <source>
        <strain evidence="4 5">BX17</strain>
    </source>
</reference>